<dbReference type="Proteomes" id="UP000504604">
    <property type="component" value="Linkage group LG6"/>
</dbReference>
<organism evidence="2 3">
    <name type="scientific">Sesamum indicum</name>
    <name type="common">Oriental sesame</name>
    <name type="synonym">Sesamum orientale</name>
    <dbReference type="NCBI Taxonomy" id="4182"/>
    <lineage>
        <taxon>Eukaryota</taxon>
        <taxon>Viridiplantae</taxon>
        <taxon>Streptophyta</taxon>
        <taxon>Embryophyta</taxon>
        <taxon>Tracheophyta</taxon>
        <taxon>Spermatophyta</taxon>
        <taxon>Magnoliopsida</taxon>
        <taxon>eudicotyledons</taxon>
        <taxon>Gunneridae</taxon>
        <taxon>Pentapetalae</taxon>
        <taxon>asterids</taxon>
        <taxon>lamiids</taxon>
        <taxon>Lamiales</taxon>
        <taxon>Pedaliaceae</taxon>
        <taxon>Sesamum</taxon>
    </lineage>
</organism>
<sequence length="221" mass="25196">MESYTMLKNRVSAEVCHFFVNKLQHTFPYTDSFPIFHKAWKSDRDSKAHIRDLIPVLILWSIWTICNTAKHESTSFKSAAIIFKIHNYLQLHGKAKMWKPTTHWKGDRFLAFSLKISFPIKRKSTYCTLVKWEKPQMGWFILNTDGASKGNPGISGAGGILGDHHGQVLFVFQEPLGIISNALAELKAIHRGLQLCLTGTSKKFGLKQMHLLLSNSYPPHF</sequence>
<protein>
    <submittedName>
        <fullName evidence="3">Uncharacterized protein LOC105165175</fullName>
    </submittedName>
</protein>
<dbReference type="PANTHER" id="PTHR47723">
    <property type="entry name" value="OS05G0353850 PROTEIN"/>
    <property type="match status" value="1"/>
</dbReference>
<dbReference type="InterPro" id="IPR044730">
    <property type="entry name" value="RNase_H-like_dom_plant"/>
</dbReference>
<accession>A0A6I9TMU8</accession>
<dbReference type="PROSITE" id="PS50879">
    <property type="entry name" value="RNASE_H_1"/>
    <property type="match status" value="1"/>
</dbReference>
<dbReference type="InterPro" id="IPR002156">
    <property type="entry name" value="RNaseH_domain"/>
</dbReference>
<dbReference type="InParanoid" id="A0A6I9TMU8"/>
<dbReference type="GO" id="GO:0004523">
    <property type="term" value="F:RNA-DNA hybrid ribonuclease activity"/>
    <property type="evidence" value="ECO:0007669"/>
    <property type="project" value="InterPro"/>
</dbReference>
<keyword evidence="2" id="KW-1185">Reference proteome</keyword>
<dbReference type="GO" id="GO:0003676">
    <property type="term" value="F:nucleic acid binding"/>
    <property type="evidence" value="ECO:0007669"/>
    <property type="project" value="InterPro"/>
</dbReference>
<evidence type="ECO:0000313" key="2">
    <source>
        <dbReference type="Proteomes" id="UP000504604"/>
    </source>
</evidence>
<reference evidence="3" key="2">
    <citation type="submission" date="2025-08" db="UniProtKB">
        <authorList>
            <consortium name="RefSeq"/>
        </authorList>
    </citation>
    <scope>IDENTIFICATION</scope>
</reference>
<dbReference type="InterPro" id="IPR036397">
    <property type="entry name" value="RNaseH_sf"/>
</dbReference>
<dbReference type="KEGG" id="sind:105165175"/>
<reference evidence="3" key="1">
    <citation type="journal article" date="2012" name="BMC Genomics">
        <title>Development and validation of genic-SSR markers in sesame by RNA-seq.</title>
        <authorList>
            <person name="Zhang H."/>
            <person name="Wei L."/>
            <person name="Miao H."/>
            <person name="Zhang T."/>
            <person name="Wang C."/>
        </authorList>
    </citation>
    <scope>NUCLEOTIDE SEQUENCE</scope>
</reference>
<dbReference type="InterPro" id="IPR012337">
    <property type="entry name" value="RNaseH-like_sf"/>
</dbReference>
<dbReference type="Gene3D" id="3.30.420.10">
    <property type="entry name" value="Ribonuclease H-like superfamily/Ribonuclease H"/>
    <property type="match status" value="1"/>
</dbReference>
<evidence type="ECO:0000313" key="3">
    <source>
        <dbReference type="RefSeq" id="XP_011082393.1"/>
    </source>
</evidence>
<proteinExistence type="predicted"/>
<dbReference type="SUPFAM" id="SSF53098">
    <property type="entry name" value="Ribonuclease H-like"/>
    <property type="match status" value="1"/>
</dbReference>
<dbReference type="InterPro" id="IPR053151">
    <property type="entry name" value="RNase_H-like"/>
</dbReference>
<feature type="domain" description="RNase H type-1" evidence="1">
    <location>
        <begin position="136"/>
        <end position="221"/>
    </location>
</feature>
<dbReference type="GeneID" id="105165175"/>
<name>A0A6I9TMU8_SESIN</name>
<gene>
    <name evidence="3" type="primary">LOC105165175</name>
</gene>
<dbReference type="OrthoDB" id="895680at2759"/>
<dbReference type="AlphaFoldDB" id="A0A6I9TMU8"/>
<dbReference type="Pfam" id="PF13456">
    <property type="entry name" value="RVT_3"/>
    <property type="match status" value="1"/>
</dbReference>
<evidence type="ECO:0000259" key="1">
    <source>
        <dbReference type="PROSITE" id="PS50879"/>
    </source>
</evidence>
<dbReference type="RefSeq" id="XP_011082393.1">
    <property type="nucleotide sequence ID" value="XM_011084091.2"/>
</dbReference>
<dbReference type="CDD" id="cd06222">
    <property type="entry name" value="RNase_H_like"/>
    <property type="match status" value="1"/>
</dbReference>
<dbReference type="PANTHER" id="PTHR47723:SF19">
    <property type="entry name" value="POLYNUCLEOTIDYL TRANSFERASE, RIBONUCLEASE H-LIKE SUPERFAMILY PROTEIN"/>
    <property type="match status" value="1"/>
</dbReference>